<feature type="compositionally biased region" description="Basic and acidic residues" evidence="1">
    <location>
        <begin position="220"/>
        <end position="239"/>
    </location>
</feature>
<feature type="compositionally biased region" description="Polar residues" evidence="1">
    <location>
        <begin position="44"/>
        <end position="56"/>
    </location>
</feature>
<dbReference type="AlphaFoldDB" id="A0A5C3QET6"/>
<dbReference type="EMBL" id="ML178832">
    <property type="protein sequence ID" value="TFK99619.1"/>
    <property type="molecule type" value="Genomic_DNA"/>
</dbReference>
<feature type="region of interest" description="Disordered" evidence="1">
    <location>
        <begin position="82"/>
        <end position="169"/>
    </location>
</feature>
<feature type="domain" description="Survival Motor Neuron Gemin2-binding" evidence="2">
    <location>
        <begin position="65"/>
        <end position="80"/>
    </location>
</feature>
<evidence type="ECO:0000256" key="1">
    <source>
        <dbReference type="SAM" id="MobiDB-lite"/>
    </source>
</evidence>
<sequence length="263" mass="29907">MRTLVSYDDISQPYEHPTRAQAESQDEPSAKKRKRNTRKRPKNEQSSSRATQNGDYHTSRDLTHQEIWDDSALVEAWEAATEEYEMHHGPEKSWKTEPLHKSPLWYNAPPQSADPDASSREQSEDEGEGYDEAGYAPDDENSNPIQFDTFIPRHDPTLEAGGVPFGDSRGALLSEQELTFDASNHSRDSVDDAFTRAQAAMYWAGYWTAMYHARKGRLPPSDKGEDLKKRKTEEKHEGNAMETTVDVVHNPPTDAENWVSTQR</sequence>
<dbReference type="Pfam" id="PF20636">
    <property type="entry name" value="SMN_G2-BD"/>
    <property type="match status" value="1"/>
</dbReference>
<organism evidence="3 4">
    <name type="scientific">Pterulicium gracile</name>
    <dbReference type="NCBI Taxonomy" id="1884261"/>
    <lineage>
        <taxon>Eukaryota</taxon>
        <taxon>Fungi</taxon>
        <taxon>Dikarya</taxon>
        <taxon>Basidiomycota</taxon>
        <taxon>Agaricomycotina</taxon>
        <taxon>Agaricomycetes</taxon>
        <taxon>Agaricomycetidae</taxon>
        <taxon>Agaricales</taxon>
        <taxon>Pleurotineae</taxon>
        <taxon>Pterulaceae</taxon>
        <taxon>Pterulicium</taxon>
    </lineage>
</organism>
<feature type="region of interest" description="Disordered" evidence="1">
    <location>
        <begin position="1"/>
        <end position="67"/>
    </location>
</feature>
<dbReference type="InterPro" id="IPR049481">
    <property type="entry name" value="SMN_G2-BD"/>
</dbReference>
<feature type="region of interest" description="Disordered" evidence="1">
    <location>
        <begin position="216"/>
        <end position="263"/>
    </location>
</feature>
<dbReference type="CDD" id="cd22851">
    <property type="entry name" value="SMN_N"/>
    <property type="match status" value="1"/>
</dbReference>
<feature type="compositionally biased region" description="Acidic residues" evidence="1">
    <location>
        <begin position="123"/>
        <end position="141"/>
    </location>
</feature>
<evidence type="ECO:0000313" key="3">
    <source>
        <dbReference type="EMBL" id="TFK99619.1"/>
    </source>
</evidence>
<evidence type="ECO:0000313" key="4">
    <source>
        <dbReference type="Proteomes" id="UP000305067"/>
    </source>
</evidence>
<gene>
    <name evidence="3" type="ORF">BDV98DRAFT_570592</name>
</gene>
<reference evidence="3 4" key="1">
    <citation type="journal article" date="2019" name="Nat. Ecol. Evol.">
        <title>Megaphylogeny resolves global patterns of mushroom evolution.</title>
        <authorList>
            <person name="Varga T."/>
            <person name="Krizsan K."/>
            <person name="Foldi C."/>
            <person name="Dima B."/>
            <person name="Sanchez-Garcia M."/>
            <person name="Sanchez-Ramirez S."/>
            <person name="Szollosi G.J."/>
            <person name="Szarkandi J.G."/>
            <person name="Papp V."/>
            <person name="Albert L."/>
            <person name="Andreopoulos W."/>
            <person name="Angelini C."/>
            <person name="Antonin V."/>
            <person name="Barry K.W."/>
            <person name="Bougher N.L."/>
            <person name="Buchanan P."/>
            <person name="Buyck B."/>
            <person name="Bense V."/>
            <person name="Catcheside P."/>
            <person name="Chovatia M."/>
            <person name="Cooper J."/>
            <person name="Damon W."/>
            <person name="Desjardin D."/>
            <person name="Finy P."/>
            <person name="Geml J."/>
            <person name="Haridas S."/>
            <person name="Hughes K."/>
            <person name="Justo A."/>
            <person name="Karasinski D."/>
            <person name="Kautmanova I."/>
            <person name="Kiss B."/>
            <person name="Kocsube S."/>
            <person name="Kotiranta H."/>
            <person name="LaButti K.M."/>
            <person name="Lechner B.E."/>
            <person name="Liimatainen K."/>
            <person name="Lipzen A."/>
            <person name="Lukacs Z."/>
            <person name="Mihaltcheva S."/>
            <person name="Morgado L.N."/>
            <person name="Niskanen T."/>
            <person name="Noordeloos M.E."/>
            <person name="Ohm R.A."/>
            <person name="Ortiz-Santana B."/>
            <person name="Ovrebo C."/>
            <person name="Racz N."/>
            <person name="Riley R."/>
            <person name="Savchenko A."/>
            <person name="Shiryaev A."/>
            <person name="Soop K."/>
            <person name="Spirin V."/>
            <person name="Szebenyi C."/>
            <person name="Tomsovsky M."/>
            <person name="Tulloss R.E."/>
            <person name="Uehling J."/>
            <person name="Grigoriev I.V."/>
            <person name="Vagvolgyi C."/>
            <person name="Papp T."/>
            <person name="Martin F.M."/>
            <person name="Miettinen O."/>
            <person name="Hibbett D.S."/>
            <person name="Nagy L.G."/>
        </authorList>
    </citation>
    <scope>NUCLEOTIDE SEQUENCE [LARGE SCALE GENOMIC DNA]</scope>
    <source>
        <strain evidence="3 4">CBS 309.79</strain>
    </source>
</reference>
<keyword evidence="4" id="KW-1185">Reference proteome</keyword>
<proteinExistence type="predicted"/>
<feature type="compositionally biased region" description="Basic residues" evidence="1">
    <location>
        <begin position="31"/>
        <end position="41"/>
    </location>
</feature>
<protein>
    <recommendedName>
        <fullName evidence="2">Survival Motor Neuron Gemin2-binding domain-containing protein</fullName>
    </recommendedName>
</protein>
<evidence type="ECO:0000259" key="2">
    <source>
        <dbReference type="Pfam" id="PF20636"/>
    </source>
</evidence>
<name>A0A5C3QET6_9AGAR</name>
<dbReference type="Proteomes" id="UP000305067">
    <property type="component" value="Unassembled WGS sequence"/>
</dbReference>
<accession>A0A5C3QET6</accession>
<dbReference type="STRING" id="1884261.A0A5C3QET6"/>
<feature type="compositionally biased region" description="Basic and acidic residues" evidence="1">
    <location>
        <begin position="84"/>
        <end position="100"/>
    </location>
</feature>
<dbReference type="OrthoDB" id="197400at2759"/>
<feature type="compositionally biased region" description="Basic and acidic residues" evidence="1">
    <location>
        <begin position="57"/>
        <end position="67"/>
    </location>
</feature>